<dbReference type="EMBL" id="JABFXE010000451">
    <property type="protein sequence ID" value="NUQ88962.1"/>
    <property type="molecule type" value="Genomic_DNA"/>
</dbReference>
<gene>
    <name evidence="3" type="ORF">HOQ43_10920</name>
</gene>
<protein>
    <recommendedName>
        <fullName evidence="2">DUF7426 domain-containing protein</fullName>
    </recommendedName>
</protein>
<organism evidence="3 4">
    <name type="scientific">Glycomyces artemisiae</name>
    <dbReference type="NCBI Taxonomy" id="1076443"/>
    <lineage>
        <taxon>Bacteria</taxon>
        <taxon>Bacillati</taxon>
        <taxon>Actinomycetota</taxon>
        <taxon>Actinomycetes</taxon>
        <taxon>Glycomycetales</taxon>
        <taxon>Glycomycetaceae</taxon>
        <taxon>Glycomyces</taxon>
    </lineage>
</organism>
<dbReference type="Proteomes" id="UP000574690">
    <property type="component" value="Unassembled WGS sequence"/>
</dbReference>
<comment type="caution">
    <text evidence="3">The sequence shown here is derived from an EMBL/GenBank/DDBJ whole genome shotgun (WGS) entry which is preliminary data.</text>
</comment>
<dbReference type="Pfam" id="PF24201">
    <property type="entry name" value="DUF7426"/>
    <property type="match status" value="1"/>
</dbReference>
<proteinExistence type="predicted"/>
<evidence type="ECO:0000259" key="2">
    <source>
        <dbReference type="Pfam" id="PF24201"/>
    </source>
</evidence>
<accession>A0A850CB78</accession>
<dbReference type="InterPro" id="IPR055849">
    <property type="entry name" value="DUF7426"/>
</dbReference>
<evidence type="ECO:0000313" key="3">
    <source>
        <dbReference type="EMBL" id="NUQ88962.1"/>
    </source>
</evidence>
<name>A0A850CB78_9ACTN</name>
<feature type="region of interest" description="Disordered" evidence="1">
    <location>
        <begin position="116"/>
        <end position="163"/>
    </location>
</feature>
<feature type="compositionally biased region" description="Low complexity" evidence="1">
    <location>
        <begin position="134"/>
        <end position="147"/>
    </location>
</feature>
<sequence>MAFKDLDEFYSSSLPLPISGKVYIIRDVDAKTGLWMTRMFEAGIAAHQGKTPADVPVLDDDEEKTLYERALGERVYDEMMADGVSWGKLKHAAITAMMWHVGNIAAAERFWEAGADPEAGREATGTRASRRASKAVAKSAPSRASRSTTTDGKPKPQAALPGA</sequence>
<feature type="domain" description="DUF7426" evidence="2">
    <location>
        <begin position="4"/>
        <end position="140"/>
    </location>
</feature>
<evidence type="ECO:0000256" key="1">
    <source>
        <dbReference type="SAM" id="MobiDB-lite"/>
    </source>
</evidence>
<dbReference type="AlphaFoldDB" id="A0A850CB78"/>
<evidence type="ECO:0000313" key="4">
    <source>
        <dbReference type="Proteomes" id="UP000574690"/>
    </source>
</evidence>
<reference evidence="3 4" key="1">
    <citation type="submission" date="2020-05" db="EMBL/GenBank/DDBJ databases">
        <title>DNA-SIP metagenomic assembled genomes.</title>
        <authorList>
            <person name="Yu J."/>
        </authorList>
    </citation>
    <scope>NUCLEOTIDE SEQUENCE [LARGE SCALE GENOMIC DNA]</scope>
    <source>
        <strain evidence="3">Bin5.27</strain>
    </source>
</reference>